<dbReference type="PROSITE" id="PS50222">
    <property type="entry name" value="EF_HAND_2"/>
    <property type="match status" value="3"/>
</dbReference>
<reference evidence="5" key="1">
    <citation type="submission" date="2025-08" db="UniProtKB">
        <authorList>
            <consortium name="RefSeq"/>
        </authorList>
    </citation>
    <scope>IDENTIFICATION</scope>
    <source>
        <tissue evidence="5">Gonad</tissue>
    </source>
</reference>
<dbReference type="GeneID" id="109487740"/>
<dbReference type="RefSeq" id="XP_019647360.1">
    <property type="nucleotide sequence ID" value="XM_019791801.1"/>
</dbReference>
<dbReference type="FunFam" id="1.10.238.10:FF:000003">
    <property type="entry name" value="Calmodulin A"/>
    <property type="match status" value="1"/>
</dbReference>
<dbReference type="SUPFAM" id="SSF47473">
    <property type="entry name" value="EF-hand"/>
    <property type="match status" value="1"/>
</dbReference>
<feature type="domain" description="EF-hand" evidence="3">
    <location>
        <begin position="154"/>
        <end position="187"/>
    </location>
</feature>
<dbReference type="KEGG" id="bbel:109487740"/>
<dbReference type="AlphaFoldDB" id="A0A6P5A253"/>
<dbReference type="OrthoDB" id="9984710at2759"/>
<name>A0A6P5A253_BRABE</name>
<keyword evidence="4" id="KW-1185">Reference proteome</keyword>
<dbReference type="InterPro" id="IPR018247">
    <property type="entry name" value="EF_Hand_1_Ca_BS"/>
</dbReference>
<feature type="domain" description="EF-hand" evidence="3">
    <location>
        <begin position="118"/>
        <end position="153"/>
    </location>
</feature>
<keyword evidence="2" id="KW-0106">Calcium</keyword>
<dbReference type="PANTHER" id="PTHR23048:SF0">
    <property type="entry name" value="CALMODULIN LIKE 3"/>
    <property type="match status" value="1"/>
</dbReference>
<organism evidence="4 5">
    <name type="scientific">Branchiostoma belcheri</name>
    <name type="common">Amphioxus</name>
    <dbReference type="NCBI Taxonomy" id="7741"/>
    <lineage>
        <taxon>Eukaryota</taxon>
        <taxon>Metazoa</taxon>
        <taxon>Chordata</taxon>
        <taxon>Cephalochordata</taxon>
        <taxon>Leptocardii</taxon>
        <taxon>Amphioxiformes</taxon>
        <taxon>Branchiostomatidae</taxon>
        <taxon>Branchiostoma</taxon>
    </lineage>
</organism>
<dbReference type="GO" id="GO:0016460">
    <property type="term" value="C:myosin II complex"/>
    <property type="evidence" value="ECO:0007669"/>
    <property type="project" value="TreeGrafter"/>
</dbReference>
<dbReference type="InterPro" id="IPR002048">
    <property type="entry name" value="EF_hand_dom"/>
</dbReference>
<dbReference type="PANTHER" id="PTHR23048">
    <property type="entry name" value="MYOSIN LIGHT CHAIN 1, 3"/>
    <property type="match status" value="1"/>
</dbReference>
<protein>
    <submittedName>
        <fullName evidence="5">Calmodulin-beta-like</fullName>
    </submittedName>
</protein>
<dbReference type="CDD" id="cd00051">
    <property type="entry name" value="EFh"/>
    <property type="match status" value="2"/>
</dbReference>
<evidence type="ECO:0000313" key="4">
    <source>
        <dbReference type="Proteomes" id="UP000515135"/>
    </source>
</evidence>
<keyword evidence="1" id="KW-0677">Repeat</keyword>
<dbReference type="InterPro" id="IPR050230">
    <property type="entry name" value="CALM/Myosin/TropC-like"/>
</dbReference>
<evidence type="ECO:0000256" key="1">
    <source>
        <dbReference type="ARBA" id="ARBA00022737"/>
    </source>
</evidence>
<evidence type="ECO:0000259" key="3">
    <source>
        <dbReference type="PROSITE" id="PS50222"/>
    </source>
</evidence>
<proteinExistence type="predicted"/>
<dbReference type="InterPro" id="IPR011992">
    <property type="entry name" value="EF-hand-dom_pair"/>
</dbReference>
<dbReference type="SMART" id="SM00054">
    <property type="entry name" value="EFh"/>
    <property type="match status" value="3"/>
</dbReference>
<dbReference type="Pfam" id="PF13499">
    <property type="entry name" value="EF-hand_7"/>
    <property type="match status" value="2"/>
</dbReference>
<evidence type="ECO:0000256" key="2">
    <source>
        <dbReference type="ARBA" id="ARBA00022837"/>
    </source>
</evidence>
<dbReference type="Proteomes" id="UP000515135">
    <property type="component" value="Unplaced"/>
</dbReference>
<gene>
    <name evidence="5" type="primary">LOC109487740</name>
</gene>
<dbReference type="Gene3D" id="1.10.238.10">
    <property type="entry name" value="EF-hand"/>
    <property type="match status" value="3"/>
</dbReference>
<accession>A0A6P5A253</accession>
<evidence type="ECO:0000313" key="5">
    <source>
        <dbReference type="RefSeq" id="XP_019647360.1"/>
    </source>
</evidence>
<dbReference type="GO" id="GO:0005509">
    <property type="term" value="F:calcium ion binding"/>
    <property type="evidence" value="ECO:0007669"/>
    <property type="project" value="InterPro"/>
</dbReference>
<feature type="domain" description="EF-hand" evidence="3">
    <location>
        <begin position="44"/>
        <end position="79"/>
    </location>
</feature>
<sequence length="187" mass="20947">MLRCVETIVDLVAGLCTCLCKGSEYWEFDKRVCAHAMVEHLTDEQIEEIKDAFVSFDKDSDGLIATKEIGSVMRSLGQNPTEPELNAMINQVEIGAGKFKIDFPEFLDMMVEQMESHSSEQEIAEAFRVFDKDGNGFISAEELRDIMKNLGEAMSVDDVDEMIEAVDTDGDGQINFDEFVAMMTGKF</sequence>
<dbReference type="PROSITE" id="PS00018">
    <property type="entry name" value="EF_HAND_1"/>
    <property type="match status" value="3"/>
</dbReference>